<evidence type="ECO:0000313" key="1">
    <source>
        <dbReference type="EMBL" id="MBR0797355.1"/>
    </source>
</evidence>
<protein>
    <recommendedName>
        <fullName evidence="3">Motility protein</fullName>
    </recommendedName>
</protein>
<name>A0ABS5FKQ9_9BRAD</name>
<accession>A0ABS5FKQ9</accession>
<organism evidence="1 2">
    <name type="scientific">Bradyrhizobium jicamae</name>
    <dbReference type="NCBI Taxonomy" id="280332"/>
    <lineage>
        <taxon>Bacteria</taxon>
        <taxon>Pseudomonadati</taxon>
        <taxon>Pseudomonadota</taxon>
        <taxon>Alphaproteobacteria</taxon>
        <taxon>Hyphomicrobiales</taxon>
        <taxon>Nitrobacteraceae</taxon>
        <taxon>Bradyrhizobium</taxon>
    </lineage>
</organism>
<reference evidence="2" key="1">
    <citation type="journal article" date="2021" name="ISME J.">
        <title>Evolutionary origin and ecological implication of a unique nif island in free-living Bradyrhizobium lineages.</title>
        <authorList>
            <person name="Tao J."/>
        </authorList>
    </citation>
    <scope>NUCLEOTIDE SEQUENCE [LARGE SCALE GENOMIC DNA]</scope>
    <source>
        <strain evidence="2">SZCCT0434</strain>
    </source>
</reference>
<evidence type="ECO:0000313" key="2">
    <source>
        <dbReference type="Proteomes" id="UP001315278"/>
    </source>
</evidence>
<dbReference type="Proteomes" id="UP001315278">
    <property type="component" value="Unassembled WGS sequence"/>
</dbReference>
<proteinExistence type="predicted"/>
<keyword evidence="2" id="KW-1185">Reference proteome</keyword>
<sequence length="71" mass="7464">MSVQTDIDAAMTSLGSTISAYTAANGSAVLLAQWLVNQIKQADLGVARALDQGVTRFVAEQPDKRPFANIG</sequence>
<dbReference type="RefSeq" id="WP_212493276.1">
    <property type="nucleotide sequence ID" value="NZ_JAFCJH010000017.1"/>
</dbReference>
<gene>
    <name evidence="1" type="ORF">JQ615_18365</name>
</gene>
<comment type="caution">
    <text evidence="1">The sequence shown here is derived from an EMBL/GenBank/DDBJ whole genome shotgun (WGS) entry which is preliminary data.</text>
</comment>
<evidence type="ECO:0008006" key="3">
    <source>
        <dbReference type="Google" id="ProtNLM"/>
    </source>
</evidence>
<dbReference type="EMBL" id="JAFCJH010000017">
    <property type="protein sequence ID" value="MBR0797355.1"/>
    <property type="molecule type" value="Genomic_DNA"/>
</dbReference>